<name>A0ABQ6QJ74_9BACT</name>
<gene>
    <name evidence="6" type="ORF">ASNO1_03370</name>
</gene>
<proteinExistence type="predicted"/>
<organism evidence="6 7">
    <name type="scientific">Corallococcus caeni</name>
    <dbReference type="NCBI Taxonomy" id="3082388"/>
    <lineage>
        <taxon>Bacteria</taxon>
        <taxon>Pseudomonadati</taxon>
        <taxon>Myxococcota</taxon>
        <taxon>Myxococcia</taxon>
        <taxon>Myxococcales</taxon>
        <taxon>Cystobacterineae</taxon>
        <taxon>Myxococcaceae</taxon>
        <taxon>Corallococcus</taxon>
    </lineage>
</organism>
<evidence type="ECO:0000259" key="5">
    <source>
        <dbReference type="PROSITE" id="PS50949"/>
    </source>
</evidence>
<keyword evidence="1" id="KW-0805">Transcription regulation</keyword>
<comment type="caution">
    <text evidence="6">The sequence shown here is derived from an EMBL/GenBank/DDBJ whole genome shotgun (WGS) entry which is preliminary data.</text>
</comment>
<dbReference type="PANTHER" id="PTHR43537">
    <property type="entry name" value="TRANSCRIPTIONAL REGULATOR, GNTR FAMILY"/>
    <property type="match status" value="1"/>
</dbReference>
<sequence>MVQVGLVAYVEEQLEREISLRRLPRNGQLGSEQVLARRYGVSRSTVREALRRLAARGLVVQRPGRVARAVALDESLTLENLGMALHDERSEECRRLLEGYFSLKRQVLVELLVDCCASASEADRHQLEATCFNLWDLARWEPGVRCAQLEFELLRLAAQAAARPGHLLLIQSLQRAMRGKAARLLSFIGGESLRQWAVCAMHALSERDARTIQHQLPALLKACDEGVLDAFAPSFQEPAVSEAHFAQASFCAPTSATGPGNGLEAPPCVEERGLGSPVPAPDPDEALQTRPFVEEVGLNRLAPSTEEHEALGAAPCPAVQGLSVEPDNEARLFPVTSGLESCAPGGEGSGDEVTDSALSNLSDSRTGWDASSLDVVPQLEAPPADSRGQAHVTVLKASGSLHGTQGPLRQWAARLWGFIARSLRLPGS</sequence>
<keyword evidence="2" id="KW-0238">DNA-binding</keyword>
<dbReference type="InterPro" id="IPR036388">
    <property type="entry name" value="WH-like_DNA-bd_sf"/>
</dbReference>
<dbReference type="RefSeq" id="WP_338275833.1">
    <property type="nucleotide sequence ID" value="NZ_BTTX01000001.1"/>
</dbReference>
<evidence type="ECO:0000256" key="2">
    <source>
        <dbReference type="ARBA" id="ARBA00023125"/>
    </source>
</evidence>
<dbReference type="Proteomes" id="UP001342631">
    <property type="component" value="Unassembled WGS sequence"/>
</dbReference>
<reference evidence="6 7" key="1">
    <citation type="journal article" date="2024" name="Arch. Microbiol.">
        <title>Corallococcus caeni sp. nov., a novel myxobacterium isolated from activated sludge.</title>
        <authorList>
            <person name="Tomita S."/>
            <person name="Nakai R."/>
            <person name="Kuroda K."/>
            <person name="Kurashita H."/>
            <person name="Hatamoto M."/>
            <person name="Yamaguchi T."/>
            <person name="Narihiro T."/>
        </authorList>
    </citation>
    <scope>NUCLEOTIDE SEQUENCE [LARGE SCALE GENOMIC DNA]</scope>
    <source>
        <strain evidence="6 7">NO1</strain>
    </source>
</reference>
<evidence type="ECO:0000313" key="6">
    <source>
        <dbReference type="EMBL" id="GMU04085.1"/>
    </source>
</evidence>
<dbReference type="SMART" id="SM00345">
    <property type="entry name" value="HTH_GNTR"/>
    <property type="match status" value="1"/>
</dbReference>
<keyword evidence="7" id="KW-1185">Reference proteome</keyword>
<evidence type="ECO:0000256" key="1">
    <source>
        <dbReference type="ARBA" id="ARBA00023015"/>
    </source>
</evidence>
<accession>A0ABQ6QJ74</accession>
<evidence type="ECO:0000256" key="4">
    <source>
        <dbReference type="SAM" id="MobiDB-lite"/>
    </source>
</evidence>
<dbReference type="CDD" id="cd07377">
    <property type="entry name" value="WHTH_GntR"/>
    <property type="match status" value="1"/>
</dbReference>
<protein>
    <recommendedName>
        <fullName evidence="5">HTH gntR-type domain-containing protein</fullName>
    </recommendedName>
</protein>
<feature type="compositionally biased region" description="Polar residues" evidence="4">
    <location>
        <begin position="356"/>
        <end position="365"/>
    </location>
</feature>
<dbReference type="PANTHER" id="PTHR43537:SF5">
    <property type="entry name" value="UXU OPERON TRANSCRIPTIONAL REGULATOR"/>
    <property type="match status" value="1"/>
</dbReference>
<evidence type="ECO:0000313" key="7">
    <source>
        <dbReference type="Proteomes" id="UP001342631"/>
    </source>
</evidence>
<dbReference type="EMBL" id="BTTX01000001">
    <property type="protein sequence ID" value="GMU04085.1"/>
    <property type="molecule type" value="Genomic_DNA"/>
</dbReference>
<dbReference type="PROSITE" id="PS50949">
    <property type="entry name" value="HTH_GNTR"/>
    <property type="match status" value="1"/>
</dbReference>
<evidence type="ECO:0000256" key="3">
    <source>
        <dbReference type="ARBA" id="ARBA00023163"/>
    </source>
</evidence>
<dbReference type="SUPFAM" id="SSF46785">
    <property type="entry name" value="Winged helix' DNA-binding domain"/>
    <property type="match status" value="1"/>
</dbReference>
<feature type="region of interest" description="Disordered" evidence="4">
    <location>
        <begin position="342"/>
        <end position="369"/>
    </location>
</feature>
<dbReference type="InterPro" id="IPR000524">
    <property type="entry name" value="Tscrpt_reg_HTH_GntR"/>
</dbReference>
<dbReference type="InterPro" id="IPR036390">
    <property type="entry name" value="WH_DNA-bd_sf"/>
</dbReference>
<feature type="domain" description="HTH gntR-type" evidence="5">
    <location>
        <begin position="4"/>
        <end position="75"/>
    </location>
</feature>
<dbReference type="Gene3D" id="1.10.10.10">
    <property type="entry name" value="Winged helix-like DNA-binding domain superfamily/Winged helix DNA-binding domain"/>
    <property type="match status" value="1"/>
</dbReference>
<dbReference type="Pfam" id="PF00392">
    <property type="entry name" value="GntR"/>
    <property type="match status" value="1"/>
</dbReference>
<dbReference type="PRINTS" id="PR00035">
    <property type="entry name" value="HTHGNTR"/>
</dbReference>
<keyword evidence="3" id="KW-0804">Transcription</keyword>